<dbReference type="RefSeq" id="WP_379784643.1">
    <property type="nucleotide sequence ID" value="NZ_JBHSMU010000015.1"/>
</dbReference>
<proteinExistence type="predicted"/>
<comment type="caution">
    <text evidence="1">The sequence shown here is derived from an EMBL/GenBank/DDBJ whole genome shotgun (WGS) entry which is preliminary data.</text>
</comment>
<accession>A0ABW0L5V8</accession>
<sequence length="364" mass="41060">MLGISHFQLQNFIRNGTVNWPSYGGRQQKISAMDIDRVIRHRESGTSSVNRRRYTIVRESHEWADIIAVGERLRVHPDVVRTLVRAGWLASVSCTFGGRRKTVVPLDKLLEFENEFVLVGTLASEWSVNSTNLREKLQSIGVYPVGGPGLDAVMTSLFRRDALTQIDSEVIAAIEEYPTRTGRRPHGHQPIRRYPRALPMSDVAAILQISTQKVAQLVRKGFLIQESPITRPIFVKRSSLRKFQKLLDSPEWMRVADAAEDIGISVTALTKTWIKGGIVQHLALGPWRLVKKVDVEQVKRLRTNYLTPSEAGRQLNTHRSHMANLERRGAAIAIRMGESGAVRLCRKEDVRGESTWTTATRTSD</sequence>
<name>A0ABW0L5V8_9BURK</name>
<organism evidence="1 2">
    <name type="scientific">Massilia niabensis</name>
    <dbReference type="NCBI Taxonomy" id="544910"/>
    <lineage>
        <taxon>Bacteria</taxon>
        <taxon>Pseudomonadati</taxon>
        <taxon>Pseudomonadota</taxon>
        <taxon>Betaproteobacteria</taxon>
        <taxon>Burkholderiales</taxon>
        <taxon>Oxalobacteraceae</taxon>
        <taxon>Telluria group</taxon>
        <taxon>Massilia</taxon>
    </lineage>
</organism>
<evidence type="ECO:0008006" key="3">
    <source>
        <dbReference type="Google" id="ProtNLM"/>
    </source>
</evidence>
<evidence type="ECO:0000313" key="2">
    <source>
        <dbReference type="Proteomes" id="UP001596050"/>
    </source>
</evidence>
<keyword evidence="2" id="KW-1185">Reference proteome</keyword>
<dbReference type="Proteomes" id="UP001596050">
    <property type="component" value="Unassembled WGS sequence"/>
</dbReference>
<evidence type="ECO:0000313" key="1">
    <source>
        <dbReference type="EMBL" id="MFC5461203.1"/>
    </source>
</evidence>
<gene>
    <name evidence="1" type="ORF">ACFPN5_15430</name>
</gene>
<dbReference type="EMBL" id="JBHSMU010000015">
    <property type="protein sequence ID" value="MFC5461203.1"/>
    <property type="molecule type" value="Genomic_DNA"/>
</dbReference>
<reference evidence="2" key="1">
    <citation type="journal article" date="2019" name="Int. J. Syst. Evol. Microbiol.">
        <title>The Global Catalogue of Microorganisms (GCM) 10K type strain sequencing project: providing services to taxonomists for standard genome sequencing and annotation.</title>
        <authorList>
            <consortium name="The Broad Institute Genomics Platform"/>
            <consortium name="The Broad Institute Genome Sequencing Center for Infectious Disease"/>
            <person name="Wu L."/>
            <person name="Ma J."/>
        </authorList>
    </citation>
    <scope>NUCLEOTIDE SEQUENCE [LARGE SCALE GENOMIC DNA]</scope>
    <source>
        <strain evidence="2">KACC 12649</strain>
    </source>
</reference>
<protein>
    <recommendedName>
        <fullName evidence="3">Helix-turn-helix domain-containing protein</fullName>
    </recommendedName>
</protein>